<name>A0A645HI80_9ZZZZ</name>
<dbReference type="InterPro" id="IPR025671">
    <property type="entry name" value="HXXEE"/>
</dbReference>
<keyword evidence="1" id="KW-1133">Transmembrane helix</keyword>
<feature type="transmembrane region" description="Helical" evidence="1">
    <location>
        <begin position="80"/>
        <end position="101"/>
    </location>
</feature>
<protein>
    <recommendedName>
        <fullName evidence="3">HXXEE domain-containing protein</fullName>
    </recommendedName>
</protein>
<evidence type="ECO:0000313" key="2">
    <source>
        <dbReference type="EMBL" id="MPN38102.1"/>
    </source>
</evidence>
<accession>A0A645HI80</accession>
<feature type="transmembrane region" description="Helical" evidence="1">
    <location>
        <begin position="108"/>
        <end position="128"/>
    </location>
</feature>
<reference evidence="2" key="1">
    <citation type="submission" date="2019-08" db="EMBL/GenBank/DDBJ databases">
        <authorList>
            <person name="Kucharzyk K."/>
            <person name="Murdoch R.W."/>
            <person name="Higgins S."/>
            <person name="Loffler F."/>
        </authorList>
    </citation>
    <scope>NUCLEOTIDE SEQUENCE</scope>
</reference>
<organism evidence="2">
    <name type="scientific">bioreactor metagenome</name>
    <dbReference type="NCBI Taxonomy" id="1076179"/>
    <lineage>
        <taxon>unclassified sequences</taxon>
        <taxon>metagenomes</taxon>
        <taxon>ecological metagenomes</taxon>
    </lineage>
</organism>
<dbReference type="Pfam" id="PF13787">
    <property type="entry name" value="HXXEE"/>
    <property type="match status" value="1"/>
</dbReference>
<gene>
    <name evidence="2" type="ORF">SDC9_185626</name>
</gene>
<proteinExistence type="predicted"/>
<keyword evidence="1" id="KW-0812">Transmembrane</keyword>
<sequence length="177" mass="19816">MKMMNELVWLPPLLFILHDMEEIVWALAWKRGEMGRKRYLQVRFTPFGTADSTGGFSFCVYEELLILTAASLLGRCCGFYGLWFGLLAANILHLVALHLVGTTLVYRSYVLGLVTAGLTVIPAVWVLIRAERLLGYTGWQLTAWVVLGVAIAGGNLRFLHRRASKIGAWVERSMADV</sequence>
<feature type="transmembrane region" description="Helical" evidence="1">
    <location>
        <begin position="134"/>
        <end position="156"/>
    </location>
</feature>
<keyword evidence="1" id="KW-0472">Membrane</keyword>
<evidence type="ECO:0000256" key="1">
    <source>
        <dbReference type="SAM" id="Phobius"/>
    </source>
</evidence>
<evidence type="ECO:0008006" key="3">
    <source>
        <dbReference type="Google" id="ProtNLM"/>
    </source>
</evidence>
<comment type="caution">
    <text evidence="2">The sequence shown here is derived from an EMBL/GenBank/DDBJ whole genome shotgun (WGS) entry which is preliminary data.</text>
</comment>
<dbReference type="EMBL" id="VSSQ01093128">
    <property type="protein sequence ID" value="MPN38102.1"/>
    <property type="molecule type" value="Genomic_DNA"/>
</dbReference>
<dbReference type="AlphaFoldDB" id="A0A645HI80"/>